<gene>
    <name evidence="1" type="ORF">Bpfe_009435</name>
</gene>
<dbReference type="EMBL" id="JASAOG010000031">
    <property type="protein sequence ID" value="KAK0061274.1"/>
    <property type="molecule type" value="Genomic_DNA"/>
</dbReference>
<feature type="non-terminal residue" evidence="1">
    <location>
        <position position="1"/>
    </location>
</feature>
<proteinExistence type="predicted"/>
<dbReference type="AlphaFoldDB" id="A0AAD8BUU3"/>
<name>A0AAD8BUU3_BIOPF</name>
<evidence type="ECO:0000313" key="2">
    <source>
        <dbReference type="Proteomes" id="UP001233172"/>
    </source>
</evidence>
<organism evidence="1 2">
    <name type="scientific">Biomphalaria pfeifferi</name>
    <name type="common">Bloodfluke planorb</name>
    <name type="synonym">Freshwater snail</name>
    <dbReference type="NCBI Taxonomy" id="112525"/>
    <lineage>
        <taxon>Eukaryota</taxon>
        <taxon>Metazoa</taxon>
        <taxon>Spiralia</taxon>
        <taxon>Lophotrochozoa</taxon>
        <taxon>Mollusca</taxon>
        <taxon>Gastropoda</taxon>
        <taxon>Heterobranchia</taxon>
        <taxon>Euthyneura</taxon>
        <taxon>Panpulmonata</taxon>
        <taxon>Hygrophila</taxon>
        <taxon>Lymnaeoidea</taxon>
        <taxon>Planorbidae</taxon>
        <taxon>Biomphalaria</taxon>
    </lineage>
</organism>
<protein>
    <submittedName>
        <fullName evidence="1">Uncharacterized protein</fullName>
    </submittedName>
</protein>
<evidence type="ECO:0000313" key="1">
    <source>
        <dbReference type="EMBL" id="KAK0061274.1"/>
    </source>
</evidence>
<reference evidence="1" key="1">
    <citation type="journal article" date="2023" name="PLoS Negl. Trop. Dis.">
        <title>A genome sequence for Biomphalaria pfeifferi, the major vector snail for the human-infecting parasite Schistosoma mansoni.</title>
        <authorList>
            <person name="Bu L."/>
            <person name="Lu L."/>
            <person name="Laidemitt M.R."/>
            <person name="Zhang S.M."/>
            <person name="Mutuku M."/>
            <person name="Mkoji G."/>
            <person name="Steinauer M."/>
            <person name="Loker E.S."/>
        </authorList>
    </citation>
    <scope>NUCLEOTIDE SEQUENCE</scope>
    <source>
        <strain evidence="1">KasaAsao</strain>
    </source>
</reference>
<dbReference type="Proteomes" id="UP001233172">
    <property type="component" value="Unassembled WGS sequence"/>
</dbReference>
<comment type="caution">
    <text evidence="1">The sequence shown here is derived from an EMBL/GenBank/DDBJ whole genome shotgun (WGS) entry which is preliminary data.</text>
</comment>
<accession>A0AAD8BUU3</accession>
<keyword evidence="2" id="KW-1185">Reference proteome</keyword>
<sequence>SFILATPLPLCCPRGKPRHCHYAVLGASHATATMLSSGQANYMSTGSICSLSRTIHF</sequence>
<reference evidence="1" key="2">
    <citation type="submission" date="2023-04" db="EMBL/GenBank/DDBJ databases">
        <authorList>
            <person name="Bu L."/>
            <person name="Lu L."/>
            <person name="Laidemitt M.R."/>
            <person name="Zhang S.M."/>
            <person name="Mutuku M."/>
            <person name="Mkoji G."/>
            <person name="Steinauer M."/>
            <person name="Loker E.S."/>
        </authorList>
    </citation>
    <scope>NUCLEOTIDE SEQUENCE</scope>
    <source>
        <strain evidence="1">KasaAsao</strain>
        <tissue evidence="1">Whole Snail</tissue>
    </source>
</reference>